<name>A0ABQ0AM58_9RHOB</name>
<sequence length="141" mass="16330">MLHLLSLFLPTVIPSWRFFKTVAPSPRIEYRLIEAGRVGDWQEDRPRPGHLGLGQILRRMLWNPEWNEQLYLVSCSERLIDEPSQHSVDEINLRVARLLPAGQQELQFRLVFVSREQGQIVKLVEYESSPVSLITLQEAVG</sequence>
<protein>
    <submittedName>
        <fullName evidence="1">Uncharacterized protein</fullName>
    </submittedName>
</protein>
<gene>
    <name evidence="1" type="ORF">NBRC116598_23840</name>
</gene>
<comment type="caution">
    <text evidence="1">The sequence shown here is derived from an EMBL/GenBank/DDBJ whole genome shotgun (WGS) entry which is preliminary data.</text>
</comment>
<reference evidence="1 2" key="1">
    <citation type="submission" date="2024-04" db="EMBL/GenBank/DDBJ databases">
        <title>Draft genome sequence of Pseudophaeobacter arcticus NBRC 116598.</title>
        <authorList>
            <person name="Miyakawa T."/>
            <person name="Kusuya Y."/>
            <person name="Miura T."/>
        </authorList>
    </citation>
    <scope>NUCLEOTIDE SEQUENCE [LARGE SCALE GENOMIC DNA]</scope>
    <source>
        <strain evidence="1 2">SU-CL00105</strain>
    </source>
</reference>
<dbReference type="Proteomes" id="UP001441944">
    <property type="component" value="Unassembled WGS sequence"/>
</dbReference>
<accession>A0ABQ0AM58</accession>
<dbReference type="EMBL" id="BAABWU010000008">
    <property type="protein sequence ID" value="GAA6196940.1"/>
    <property type="molecule type" value="Genomic_DNA"/>
</dbReference>
<organism evidence="1 2">
    <name type="scientific">Pseudophaeobacter arcticus</name>
    <dbReference type="NCBI Taxonomy" id="385492"/>
    <lineage>
        <taxon>Bacteria</taxon>
        <taxon>Pseudomonadati</taxon>
        <taxon>Pseudomonadota</taxon>
        <taxon>Alphaproteobacteria</taxon>
        <taxon>Rhodobacterales</taxon>
        <taxon>Paracoccaceae</taxon>
        <taxon>Pseudophaeobacter</taxon>
    </lineage>
</organism>
<evidence type="ECO:0000313" key="2">
    <source>
        <dbReference type="Proteomes" id="UP001441944"/>
    </source>
</evidence>
<evidence type="ECO:0000313" key="1">
    <source>
        <dbReference type="EMBL" id="GAA6196940.1"/>
    </source>
</evidence>
<proteinExistence type="predicted"/>
<keyword evidence="2" id="KW-1185">Reference proteome</keyword>